<evidence type="ECO:0000313" key="3">
    <source>
        <dbReference type="Proteomes" id="UP000323632"/>
    </source>
</evidence>
<name>A0A5M6CC55_9BACT</name>
<protein>
    <submittedName>
        <fullName evidence="2">T9SS type A sorting domain-containing protein</fullName>
    </submittedName>
</protein>
<dbReference type="InterPro" id="IPR026444">
    <property type="entry name" value="Secre_tail"/>
</dbReference>
<dbReference type="Gene3D" id="2.60.120.380">
    <property type="match status" value="2"/>
</dbReference>
<evidence type="ECO:0000313" key="2">
    <source>
        <dbReference type="EMBL" id="KAA5532717.1"/>
    </source>
</evidence>
<feature type="domain" description="Fibronectin type-III" evidence="1">
    <location>
        <begin position="596"/>
        <end position="694"/>
    </location>
</feature>
<evidence type="ECO:0000259" key="1">
    <source>
        <dbReference type="PROSITE" id="PS50853"/>
    </source>
</evidence>
<dbReference type="InterPro" id="IPR056600">
    <property type="entry name" value="GBD_T9SS_assoc"/>
</dbReference>
<dbReference type="Proteomes" id="UP000323632">
    <property type="component" value="Unassembled WGS sequence"/>
</dbReference>
<dbReference type="PROSITE" id="PS50853">
    <property type="entry name" value="FN3"/>
    <property type="match status" value="1"/>
</dbReference>
<dbReference type="InterPro" id="IPR036116">
    <property type="entry name" value="FN3_sf"/>
</dbReference>
<comment type="caution">
    <text evidence="2">The sequence shown here is derived from an EMBL/GenBank/DDBJ whole genome shotgun (WGS) entry which is preliminary data.</text>
</comment>
<dbReference type="RefSeq" id="WP_150034337.1">
    <property type="nucleotide sequence ID" value="NZ_VWSH01000004.1"/>
</dbReference>
<organism evidence="2 3">
    <name type="scientific">Taibaiella lutea</name>
    <dbReference type="NCBI Taxonomy" id="2608001"/>
    <lineage>
        <taxon>Bacteria</taxon>
        <taxon>Pseudomonadati</taxon>
        <taxon>Bacteroidota</taxon>
        <taxon>Chitinophagia</taxon>
        <taxon>Chitinophagales</taxon>
        <taxon>Chitinophagaceae</taxon>
        <taxon>Taibaiella</taxon>
    </lineage>
</organism>
<proteinExistence type="predicted"/>
<dbReference type="InterPro" id="IPR003961">
    <property type="entry name" value="FN3_dom"/>
</dbReference>
<accession>A0A5M6CC55</accession>
<gene>
    <name evidence="2" type="ORF">F0919_18225</name>
</gene>
<dbReference type="InterPro" id="IPR013783">
    <property type="entry name" value="Ig-like_fold"/>
</dbReference>
<dbReference type="Pfam" id="PF23759">
    <property type="entry name" value="GBD_T9SS_assoc"/>
    <property type="match status" value="1"/>
</dbReference>
<dbReference type="Gene3D" id="2.60.40.10">
    <property type="entry name" value="Immunoglobulins"/>
    <property type="match status" value="2"/>
</dbReference>
<dbReference type="EMBL" id="VWSH01000004">
    <property type="protein sequence ID" value="KAA5532717.1"/>
    <property type="molecule type" value="Genomic_DNA"/>
</dbReference>
<dbReference type="SUPFAM" id="SSF49265">
    <property type="entry name" value="Fibronectin type III"/>
    <property type="match status" value="1"/>
</dbReference>
<dbReference type="Pfam" id="PF18962">
    <property type="entry name" value="Por_Secre_tail"/>
    <property type="match status" value="1"/>
</dbReference>
<keyword evidence="3" id="KW-1185">Reference proteome</keyword>
<dbReference type="NCBIfam" id="TIGR04183">
    <property type="entry name" value="Por_Secre_tail"/>
    <property type="match status" value="1"/>
</dbReference>
<sequence>MPKLNFTHLKTRMLSGSLLLLGALLGPNEKINAQILINEDFSTANGLVPPSNWLNQDAGGSDGQQIWTFNNPGGRNITGGTPGFSGQFAIIDSDDEGNGNTQNSNLVTPAFSASNTTQSYVLEFDDNWEQCCGAVGQVQVFNGTTWTTVFSEPSTGDGDGDEDPSVHRSINITAGTGNSAAAKVRFHYEGDWDYWWAIDNVKITAISCTAPAATFTAALDCANSQFSVSVNVTNMGSATSLSLSDGTTTYGSPITATGTYTAGPFSSGTTQTITLIHNASAYCNLESSQISYNCSLPNDNCEYAASVTPSTTCTPTSGSTIGATVSSPSVDPGCIDAEAGNDVWFSFTATTALASVKVSNLQPSNSDAIIGEVGFSVYEANCAALGTPLNCGYSYYFDTDISDDPLLVSGLTVGQDYLIRVHSDFAADVDFNQVTSDYNFDVCVQSVTPVPNDLICDAITLTIDGPTDCQNTATATANNDPSDINNCSTPNNTVWYKFTPATNGPVLVNIKDPAAGDPLYAWVFMYSVTDPCGSPAYTQIPFSANTCQAGSDGVNGSLTSSLSGTLTAGQTYYIVLDGNSGDVGEYCISISSPPPPPGCVTNISPTNGETNIIVDAGTDPSFSWNAESGATSYDVYLGTTAGGETNIGNVTGTSTTISGLTIDTTYYWYVVPVGPGGPATGCVSNEFSFTTSAATLPPNCTYLNSPDDGSTVGNFPTLNWGAADYTESYNIYLDMNTTPTTLYGTTTTQTQYTGSAALAPGTYYWYVQPVNSIGAATGCESSVYSFTVVPSPTNDVPTGATVINVGQPCTGNSFTNEFANHNPGEPYPNCQIQSQGEHSVWFQFVAPTSGGVKISTDIGTLGTLTDTKIGLFSVGEASNYSTFNLIACDDDNGVIDDGYTSTIFTTALTGGQTYYVEVDGYSNSDQGTFCLEVTEINPTMLSSTASCADLQTPVGNNPAYNGWITLLDEDGALVANVRNTAGGQANEYSGSYNVDGNGFGTPRQDANGRYYLSRNYMISNPGISTPVDVRFYFHPGEIATLAGVTSNATNLSNLNVTKQESNTCNANYADGNGATSILLQNLNGSVNGVSWIQVSTSSFSNFYLMGGITPLAIDLKSISATNIGNANQVNWITAKEETGDYFELERSSNGKNFSFLAKINSKGRPSDYTFYDNNPFENENYYRLKLINKDGKFIYSKVVEATVNVKGSFTVEAYPNPAKNNVNVKVFGSQNGDITLADIAGRVIYQSKVKGNEINIDLTKVANGVYFLKYVDNNLTKTIKLNKQ</sequence>
<reference evidence="2 3" key="1">
    <citation type="submission" date="2019-09" db="EMBL/GenBank/DDBJ databases">
        <title>Genome sequence and assembly of Taibaiella sp.</title>
        <authorList>
            <person name="Chhetri G."/>
        </authorList>
    </citation>
    <scope>NUCLEOTIDE SEQUENCE [LARGE SCALE GENOMIC DNA]</scope>
    <source>
        <strain evidence="2 3">KVB11</strain>
    </source>
</reference>